<feature type="region of interest" description="Disordered" evidence="1">
    <location>
        <begin position="151"/>
        <end position="229"/>
    </location>
</feature>
<dbReference type="AlphaFoldDB" id="A0A1I8FN03"/>
<name>A0A1I8FN03_9PLAT</name>
<evidence type="ECO:0000256" key="1">
    <source>
        <dbReference type="SAM" id="MobiDB-lite"/>
    </source>
</evidence>
<feature type="region of interest" description="Disordered" evidence="1">
    <location>
        <begin position="38"/>
        <end position="68"/>
    </location>
</feature>
<feature type="compositionally biased region" description="Pro residues" evidence="1">
    <location>
        <begin position="210"/>
        <end position="220"/>
    </location>
</feature>
<feature type="compositionally biased region" description="Low complexity" evidence="1">
    <location>
        <begin position="151"/>
        <end position="172"/>
    </location>
</feature>
<reference evidence="3" key="1">
    <citation type="submission" date="2016-11" db="UniProtKB">
        <authorList>
            <consortium name="WormBaseParasite"/>
        </authorList>
    </citation>
    <scope>IDENTIFICATION</scope>
</reference>
<protein>
    <submittedName>
        <fullName evidence="3">ALOG domain-containing protein</fullName>
    </submittedName>
</protein>
<feature type="region of interest" description="Disordered" evidence="1">
    <location>
        <begin position="335"/>
        <end position="356"/>
    </location>
</feature>
<feature type="compositionally biased region" description="Polar residues" evidence="1">
    <location>
        <begin position="52"/>
        <end position="63"/>
    </location>
</feature>
<evidence type="ECO:0000313" key="2">
    <source>
        <dbReference type="Proteomes" id="UP000095280"/>
    </source>
</evidence>
<dbReference type="Proteomes" id="UP000095280">
    <property type="component" value="Unplaced"/>
</dbReference>
<dbReference type="WBParaSite" id="maker-unitig_41475-snap-gene-0.2-mRNA-1">
    <property type="protein sequence ID" value="maker-unitig_41475-snap-gene-0.2-mRNA-1"/>
    <property type="gene ID" value="maker-unitig_41475-snap-gene-0.2"/>
</dbReference>
<feature type="compositionally biased region" description="Basic and acidic residues" evidence="1">
    <location>
        <begin position="39"/>
        <end position="50"/>
    </location>
</feature>
<sequence length="356" mass="37604">PRLAFGPAPPPPKCAVRCRPPSAAAAAAFYSPPSLSQMSEDRITEMEKSRRTAQFSLGKTEAQTGKIPPTQAAAAAARHQNRASSASAPISLPAQAWRQVSSRGCSSSSFHLNQMPRATRLTALLLTPGAAAKHRCQARLEVRDAGYHAPWTRTTTASPTAAASSTPPSSSNARDEPERPPAAPASSAQQLHYRRQPAAGAGGLSRTAEPRPPPPLPPRRPATAEAALSDATAVVTTSLSERAGPSGLCAATIGTVDPAGRCLWTHAAALIDALETLRDSDQRQHPAWRCSRAARPGGGGDRVVFLKIGEIDTLKELYHADAFIQAKWKEPLLEGRGAEELKKHRPGEVLEPPAVT</sequence>
<keyword evidence="2" id="KW-1185">Reference proteome</keyword>
<evidence type="ECO:0000313" key="3">
    <source>
        <dbReference type="WBParaSite" id="maker-unitig_41475-snap-gene-0.2-mRNA-1"/>
    </source>
</evidence>
<proteinExistence type="predicted"/>
<feature type="compositionally biased region" description="Basic and acidic residues" evidence="1">
    <location>
        <begin position="335"/>
        <end position="348"/>
    </location>
</feature>
<accession>A0A1I8FN03</accession>
<organism evidence="2 3">
    <name type="scientific">Macrostomum lignano</name>
    <dbReference type="NCBI Taxonomy" id="282301"/>
    <lineage>
        <taxon>Eukaryota</taxon>
        <taxon>Metazoa</taxon>
        <taxon>Spiralia</taxon>
        <taxon>Lophotrochozoa</taxon>
        <taxon>Platyhelminthes</taxon>
        <taxon>Rhabditophora</taxon>
        <taxon>Macrostomorpha</taxon>
        <taxon>Macrostomida</taxon>
        <taxon>Macrostomidae</taxon>
        <taxon>Macrostomum</taxon>
    </lineage>
</organism>